<dbReference type="EMBL" id="FRAG01000004">
    <property type="protein sequence ID" value="SHJ61939.1"/>
    <property type="molecule type" value="Genomic_DNA"/>
</dbReference>
<organism evidence="2 3">
    <name type="scientific">Paramaledivibacter caminithermalis (strain DSM 15212 / CIP 107654 / DViRD3)</name>
    <name type="common">Clostridium caminithermale</name>
    <dbReference type="NCBI Taxonomy" id="1121301"/>
    <lineage>
        <taxon>Bacteria</taxon>
        <taxon>Bacillati</taxon>
        <taxon>Bacillota</taxon>
        <taxon>Clostridia</taxon>
        <taxon>Peptostreptococcales</taxon>
        <taxon>Caminicellaceae</taxon>
        <taxon>Paramaledivibacter</taxon>
    </lineage>
</organism>
<gene>
    <name evidence="2" type="ORF">SAMN02745912_00516</name>
</gene>
<protein>
    <recommendedName>
        <fullName evidence="4">DUF4330 domain-containing protein</fullName>
    </recommendedName>
</protein>
<evidence type="ECO:0000256" key="1">
    <source>
        <dbReference type="SAM" id="Phobius"/>
    </source>
</evidence>
<keyword evidence="1" id="KW-1133">Transmembrane helix</keyword>
<name>A0A1M6KSL8_PARC5</name>
<keyword evidence="1" id="KW-0472">Membrane</keyword>
<dbReference type="STRING" id="1121301.SAMN02745912_00516"/>
<evidence type="ECO:0000313" key="2">
    <source>
        <dbReference type="EMBL" id="SHJ61939.1"/>
    </source>
</evidence>
<feature type="transmembrane region" description="Helical" evidence="1">
    <location>
        <begin position="12"/>
        <end position="34"/>
    </location>
</feature>
<dbReference type="Proteomes" id="UP000184465">
    <property type="component" value="Unassembled WGS sequence"/>
</dbReference>
<reference evidence="2 3" key="1">
    <citation type="submission" date="2016-11" db="EMBL/GenBank/DDBJ databases">
        <authorList>
            <person name="Jaros S."/>
            <person name="Januszkiewicz K."/>
            <person name="Wedrychowicz H."/>
        </authorList>
    </citation>
    <scope>NUCLEOTIDE SEQUENCE [LARGE SCALE GENOMIC DNA]</scope>
    <source>
        <strain evidence="2 3">DSM 15212</strain>
    </source>
</reference>
<keyword evidence="1" id="KW-0812">Transmembrane</keyword>
<proteinExistence type="predicted"/>
<dbReference type="OrthoDB" id="1723529at2"/>
<evidence type="ECO:0008006" key="4">
    <source>
        <dbReference type="Google" id="ProtNLM"/>
    </source>
</evidence>
<dbReference type="RefSeq" id="WP_073146815.1">
    <property type="nucleotide sequence ID" value="NZ_FRAG01000004.1"/>
</dbReference>
<sequence>MKIIDEKGRIFGLINYLDLMVLLIVALLAGKFFVLDNDENAKELLQSQSNKEILLTYYIKGIKEISVNSVKEGDVFRDVETGSILGEVVKKEVANSQIQTTDTEGNVIYSIIPDRYDLILTLKSKGNVTETDRDIKVSNVDVQIGRSMLIESKLIRFMAVIYGIE</sequence>
<dbReference type="InterPro" id="IPR025480">
    <property type="entry name" value="DUF4330"/>
</dbReference>
<evidence type="ECO:0000313" key="3">
    <source>
        <dbReference type="Proteomes" id="UP000184465"/>
    </source>
</evidence>
<dbReference type="Pfam" id="PF14221">
    <property type="entry name" value="DUF4330"/>
    <property type="match status" value="1"/>
</dbReference>
<accession>A0A1M6KSL8</accession>
<dbReference type="AlphaFoldDB" id="A0A1M6KSL8"/>
<keyword evidence="3" id="KW-1185">Reference proteome</keyword>